<proteinExistence type="predicted"/>
<keyword evidence="3" id="KW-1185">Reference proteome</keyword>
<sequence length="155" mass="17287">MSLLSKFNQLMQNIVEDLSTVSHVIQLAVAPVFLLTGIGAILSVLAVRLGRVVDRYRILIERDSHSSKNLQEIRLLSNRAVWVHWSITLCTISALLVATVIVALFIGYERSKDPSHIVAPLFILAMVCLIIGLICFLREISLSTHTIDLPEDLKE</sequence>
<dbReference type="KEGG" id="mbac:BN1209_0005"/>
<dbReference type="OrthoDB" id="5465259at2"/>
<feature type="transmembrane region" description="Helical" evidence="1">
    <location>
        <begin position="20"/>
        <end position="47"/>
    </location>
</feature>
<keyword evidence="1" id="KW-0812">Transmembrane</keyword>
<keyword evidence="1" id="KW-1133">Transmembrane helix</keyword>
<dbReference type="EMBL" id="LN794158">
    <property type="protein sequence ID" value="CEN55067.1"/>
    <property type="molecule type" value="Genomic_DNA"/>
</dbReference>
<feature type="transmembrane region" description="Helical" evidence="1">
    <location>
        <begin position="82"/>
        <end position="105"/>
    </location>
</feature>
<dbReference type="Pfam" id="PF11026">
    <property type="entry name" value="DUF2721"/>
    <property type="match status" value="1"/>
</dbReference>
<feature type="transmembrane region" description="Helical" evidence="1">
    <location>
        <begin position="117"/>
        <end position="137"/>
    </location>
</feature>
<dbReference type="HOGENOM" id="CLU_118464_2_0_4"/>
<organism evidence="2 3">
    <name type="scientific">Candidatus Methylopumilus turicensis</name>
    <dbReference type="NCBI Taxonomy" id="1581680"/>
    <lineage>
        <taxon>Bacteria</taxon>
        <taxon>Pseudomonadati</taxon>
        <taxon>Pseudomonadota</taxon>
        <taxon>Betaproteobacteria</taxon>
        <taxon>Nitrosomonadales</taxon>
        <taxon>Methylophilaceae</taxon>
        <taxon>Candidatus Methylopumilus</taxon>
    </lineage>
</organism>
<evidence type="ECO:0008006" key="4">
    <source>
        <dbReference type="Google" id="ProtNLM"/>
    </source>
</evidence>
<dbReference type="STRING" id="1581680.BN1209_0005"/>
<dbReference type="Proteomes" id="UP000056322">
    <property type="component" value="Chromosome 1"/>
</dbReference>
<evidence type="ECO:0000313" key="2">
    <source>
        <dbReference type="EMBL" id="CEN55067.1"/>
    </source>
</evidence>
<reference evidence="3" key="1">
    <citation type="submission" date="2014-12" db="EMBL/GenBank/DDBJ databases">
        <authorList>
            <person name="Salcher M.M."/>
        </authorList>
    </citation>
    <scope>NUCLEOTIDE SEQUENCE [LARGE SCALE GENOMIC DNA]</scope>
    <source>
        <strain evidence="3">MMS-10A-171</strain>
    </source>
</reference>
<accession>A0A0B7IVF8</accession>
<dbReference type="InterPro" id="IPR021279">
    <property type="entry name" value="DUF2721"/>
</dbReference>
<protein>
    <recommendedName>
        <fullName evidence="4">DUF2721 domain-containing protein</fullName>
    </recommendedName>
</protein>
<gene>
    <name evidence="2" type="ORF">BN1209_0005</name>
</gene>
<keyword evidence="1" id="KW-0472">Membrane</keyword>
<evidence type="ECO:0000313" key="3">
    <source>
        <dbReference type="Proteomes" id="UP000056322"/>
    </source>
</evidence>
<evidence type="ECO:0000256" key="1">
    <source>
        <dbReference type="SAM" id="Phobius"/>
    </source>
</evidence>
<dbReference type="AlphaFoldDB" id="A0A0B7IVF8"/>
<name>A0A0B7IVF8_9PROT</name>